<dbReference type="AlphaFoldDB" id="A0A5K3G107"/>
<organism evidence="2">
    <name type="scientific">Mesocestoides corti</name>
    <name type="common">Flatworm</name>
    <dbReference type="NCBI Taxonomy" id="53468"/>
    <lineage>
        <taxon>Eukaryota</taxon>
        <taxon>Metazoa</taxon>
        <taxon>Spiralia</taxon>
        <taxon>Lophotrochozoa</taxon>
        <taxon>Platyhelminthes</taxon>
        <taxon>Cestoda</taxon>
        <taxon>Eucestoda</taxon>
        <taxon>Cyclophyllidea</taxon>
        <taxon>Mesocestoididae</taxon>
        <taxon>Mesocestoides</taxon>
    </lineage>
</organism>
<protein>
    <submittedName>
        <fullName evidence="2">Uncharacterized protein</fullName>
    </submittedName>
</protein>
<reference evidence="2" key="1">
    <citation type="submission" date="2019-11" db="UniProtKB">
        <authorList>
            <consortium name="WormBaseParasite"/>
        </authorList>
    </citation>
    <scope>IDENTIFICATION</scope>
</reference>
<accession>A0A5K3G107</accession>
<dbReference type="WBParaSite" id="MCU_011855-RA">
    <property type="protein sequence ID" value="MCU_011855-RA"/>
    <property type="gene ID" value="MCU_011855"/>
</dbReference>
<name>A0A5K3G107_MESCO</name>
<evidence type="ECO:0000256" key="1">
    <source>
        <dbReference type="SAM" id="MobiDB-lite"/>
    </source>
</evidence>
<proteinExistence type="predicted"/>
<feature type="compositionally biased region" description="Basic residues" evidence="1">
    <location>
        <begin position="212"/>
        <end position="221"/>
    </location>
</feature>
<feature type="region of interest" description="Disordered" evidence="1">
    <location>
        <begin position="1"/>
        <end position="24"/>
    </location>
</feature>
<feature type="region of interest" description="Disordered" evidence="1">
    <location>
        <begin position="167"/>
        <end position="221"/>
    </location>
</feature>
<evidence type="ECO:0000313" key="2">
    <source>
        <dbReference type="WBParaSite" id="MCU_011855-RA"/>
    </source>
</evidence>
<sequence length="221" mass="24050">MALGLTPPEVRDQRGEGGAMQSGSLPQHGAILLAENRAQLPTRLQLVQMTVWASNRLLSTVAAPRFDGAGAAHRLLLHSPASSRTGRFGRGSKNTNLSQSPYHGSSFAFATLCWEGQGLYQTPTHRFLPMSPFASKSLIFPRKAALQMCSDRFRIPIAVQQAMMFRSMPSEPDPQSPSTSKRPRDTAETSSAAIPSDLTRFIPRSVVQAKRPPPKKKTNAA</sequence>